<evidence type="ECO:0000259" key="4">
    <source>
        <dbReference type="PROSITE" id="PS50011"/>
    </source>
</evidence>
<dbReference type="Gene3D" id="1.10.510.10">
    <property type="entry name" value="Transferase(Phosphotransferase) domain 1"/>
    <property type="match status" value="1"/>
</dbReference>
<dbReference type="InterPro" id="IPR000719">
    <property type="entry name" value="Prot_kinase_dom"/>
</dbReference>
<keyword evidence="6" id="KW-1185">Reference proteome</keyword>
<dbReference type="EMBL" id="JALLBG020000130">
    <property type="protein sequence ID" value="KAL3762904.1"/>
    <property type="molecule type" value="Genomic_DNA"/>
</dbReference>
<dbReference type="InterPro" id="IPR017441">
    <property type="entry name" value="Protein_kinase_ATP_BS"/>
</dbReference>
<evidence type="ECO:0000313" key="6">
    <source>
        <dbReference type="Proteomes" id="UP001530293"/>
    </source>
</evidence>
<reference evidence="5 6" key="1">
    <citation type="submission" date="2024-10" db="EMBL/GenBank/DDBJ databases">
        <title>Updated reference genomes for cyclostephanoid diatoms.</title>
        <authorList>
            <person name="Roberts W.R."/>
            <person name="Alverson A.J."/>
        </authorList>
    </citation>
    <scope>NUCLEOTIDE SEQUENCE [LARGE SCALE GENOMIC DNA]</scope>
    <source>
        <strain evidence="5 6">AJA232-27</strain>
    </source>
</reference>
<dbReference type="PROSITE" id="PS50011">
    <property type="entry name" value="PROTEIN_KINASE_DOM"/>
    <property type="match status" value="1"/>
</dbReference>
<dbReference type="InterPro" id="IPR001611">
    <property type="entry name" value="Leu-rich_rpt"/>
</dbReference>
<dbReference type="InterPro" id="IPR003591">
    <property type="entry name" value="Leu-rich_rpt_typical-subtyp"/>
</dbReference>
<dbReference type="SMART" id="SM00369">
    <property type="entry name" value="LRR_TYP"/>
    <property type="match status" value="4"/>
</dbReference>
<evidence type="ECO:0000313" key="5">
    <source>
        <dbReference type="EMBL" id="KAL3762904.1"/>
    </source>
</evidence>
<dbReference type="Proteomes" id="UP001530293">
    <property type="component" value="Unassembled WGS sequence"/>
</dbReference>
<gene>
    <name evidence="5" type="ORF">ACHAWU_001051</name>
</gene>
<evidence type="ECO:0000256" key="2">
    <source>
        <dbReference type="ARBA" id="ARBA00022737"/>
    </source>
</evidence>
<sequence length="469" mass="51202">MPDTSTLLEDKADSTELDLSSSPVWNDTLHTADLWGRFTHLKLLDLNNNGLTSLPTCLEVLSSLDILFLSENNFETIPECIGKMQQLRVLSLRGNLLTTLSSSNLPSASLVWLILTNNKIETIDPNVRELVHLRKLMLSHNKLTSIPQEMGECKSLELIRLANNEINVPLPSEFLTLPKLAWISLAGNSIIQCPPTTHKIIPKSSVSYDESNILGRGASGTVFLGNHNGKEVAVKVFKQESMGSDGTAADEAAINGLVNHPLAVTADGIYISDDGDSFTHEGMVMELIKDAEALGKVPSFQTVTRDAGPSDSAQDMSREQVLSVVWNVASCLEHIHSSVRVVNGDIYLHNILLCGDGIAKVSDWGASFVYDDKDDSAVNCFEAIEVLAFGRLVQDLFDWHLGTALPDLTEPADFLGRSRGEMLGAGKLFDLMSSILQPRQCERPTFSIIKTKLSAMPEFAFCAGTPNHD</sequence>
<name>A0ABD3MFV1_9STRA</name>
<organism evidence="5 6">
    <name type="scientific">Discostella pseudostelligera</name>
    <dbReference type="NCBI Taxonomy" id="259834"/>
    <lineage>
        <taxon>Eukaryota</taxon>
        <taxon>Sar</taxon>
        <taxon>Stramenopiles</taxon>
        <taxon>Ochrophyta</taxon>
        <taxon>Bacillariophyta</taxon>
        <taxon>Coscinodiscophyceae</taxon>
        <taxon>Thalassiosirophycidae</taxon>
        <taxon>Stephanodiscales</taxon>
        <taxon>Stephanodiscaceae</taxon>
        <taxon>Discostella</taxon>
    </lineage>
</organism>
<dbReference type="InterPro" id="IPR032675">
    <property type="entry name" value="LRR_dom_sf"/>
</dbReference>
<dbReference type="PANTHER" id="PTHR48065">
    <property type="entry name" value="OS10G0469600 PROTEIN"/>
    <property type="match status" value="1"/>
</dbReference>
<dbReference type="GO" id="GO:0005524">
    <property type="term" value="F:ATP binding"/>
    <property type="evidence" value="ECO:0007669"/>
    <property type="project" value="UniProtKB-UniRule"/>
</dbReference>
<comment type="caution">
    <text evidence="5">The sequence shown here is derived from an EMBL/GenBank/DDBJ whole genome shotgun (WGS) entry which is preliminary data.</text>
</comment>
<feature type="domain" description="Protein kinase" evidence="4">
    <location>
        <begin position="208"/>
        <end position="459"/>
    </location>
</feature>
<dbReference type="Gene3D" id="3.80.10.10">
    <property type="entry name" value="Ribonuclease Inhibitor"/>
    <property type="match status" value="2"/>
</dbReference>
<dbReference type="PROSITE" id="PS00107">
    <property type="entry name" value="PROTEIN_KINASE_ATP"/>
    <property type="match status" value="1"/>
</dbReference>
<accession>A0ABD3MFV1</accession>
<evidence type="ECO:0000256" key="1">
    <source>
        <dbReference type="ARBA" id="ARBA00022614"/>
    </source>
</evidence>
<dbReference type="AlphaFoldDB" id="A0ABD3MFV1"/>
<dbReference type="Pfam" id="PF00069">
    <property type="entry name" value="Pkinase"/>
    <property type="match status" value="1"/>
</dbReference>
<feature type="binding site" evidence="3">
    <location>
        <position position="235"/>
    </location>
    <ligand>
        <name>ATP</name>
        <dbReference type="ChEBI" id="CHEBI:30616"/>
    </ligand>
</feature>
<dbReference type="InterPro" id="IPR011009">
    <property type="entry name" value="Kinase-like_dom_sf"/>
</dbReference>
<evidence type="ECO:0000256" key="3">
    <source>
        <dbReference type="PROSITE-ProRule" id="PRU10141"/>
    </source>
</evidence>
<dbReference type="Pfam" id="PF13855">
    <property type="entry name" value="LRR_8"/>
    <property type="match status" value="2"/>
</dbReference>
<keyword evidence="2" id="KW-0677">Repeat</keyword>
<keyword evidence="1" id="KW-0433">Leucine-rich repeat</keyword>
<keyword evidence="3" id="KW-0547">Nucleotide-binding</keyword>
<protein>
    <recommendedName>
        <fullName evidence="4">Protein kinase domain-containing protein</fullName>
    </recommendedName>
</protein>
<dbReference type="SUPFAM" id="SSF52058">
    <property type="entry name" value="L domain-like"/>
    <property type="match status" value="1"/>
</dbReference>
<keyword evidence="3" id="KW-0067">ATP-binding</keyword>
<dbReference type="SUPFAM" id="SSF56112">
    <property type="entry name" value="Protein kinase-like (PK-like)"/>
    <property type="match status" value="1"/>
</dbReference>
<dbReference type="PANTHER" id="PTHR48065:SF75">
    <property type="entry name" value="LEUCINE-RICH REPEAT-CONTAINING N-TERMINAL PLANT-TYPE DOMAIN-CONTAINING PROTEIN"/>
    <property type="match status" value="1"/>
</dbReference>
<proteinExistence type="predicted"/>
<dbReference type="PROSITE" id="PS51450">
    <property type="entry name" value="LRR"/>
    <property type="match status" value="2"/>
</dbReference>